<keyword evidence="2" id="KW-1185">Reference proteome</keyword>
<comment type="caution">
    <text evidence="1">The sequence shown here is derived from an EMBL/GenBank/DDBJ whole genome shotgun (WGS) entry which is preliminary data.</text>
</comment>
<name>A0ABN7Z836_9BURK</name>
<organism evidence="1 2">
    <name type="scientific">Cupriavidus respiraculi</name>
    <dbReference type="NCBI Taxonomy" id="195930"/>
    <lineage>
        <taxon>Bacteria</taxon>
        <taxon>Pseudomonadati</taxon>
        <taxon>Pseudomonadota</taxon>
        <taxon>Betaproteobacteria</taxon>
        <taxon>Burkholderiales</taxon>
        <taxon>Burkholderiaceae</taxon>
        <taxon>Cupriavidus</taxon>
    </lineage>
</organism>
<dbReference type="RefSeq" id="WP_224044052.1">
    <property type="nucleotide sequence ID" value="NZ_CAJZAH010000007.1"/>
</dbReference>
<evidence type="ECO:0000313" key="1">
    <source>
        <dbReference type="EMBL" id="CAG9182128.1"/>
    </source>
</evidence>
<sequence length="45" mass="4310">MDALYCTLLLLLGALTGALLPLCAALDAGTPGGAAAGQPVAGEVR</sequence>
<dbReference type="EMBL" id="CAJZAH010000007">
    <property type="protein sequence ID" value="CAG9182128.1"/>
    <property type="molecule type" value="Genomic_DNA"/>
</dbReference>
<evidence type="ECO:0000313" key="2">
    <source>
        <dbReference type="Proteomes" id="UP000721236"/>
    </source>
</evidence>
<gene>
    <name evidence="1" type="ORF">LMG21510_04478</name>
</gene>
<dbReference type="Proteomes" id="UP000721236">
    <property type="component" value="Unassembled WGS sequence"/>
</dbReference>
<accession>A0ABN7Z836</accession>
<protein>
    <submittedName>
        <fullName evidence="1">Uncharacterized protein</fullName>
    </submittedName>
</protein>
<reference evidence="1 2" key="1">
    <citation type="submission" date="2021-08" db="EMBL/GenBank/DDBJ databases">
        <authorList>
            <person name="Peeters C."/>
        </authorList>
    </citation>
    <scope>NUCLEOTIDE SEQUENCE [LARGE SCALE GENOMIC DNA]</scope>
    <source>
        <strain evidence="1 2">LMG 21510</strain>
    </source>
</reference>
<proteinExistence type="predicted"/>